<dbReference type="NCBIfam" id="TIGR03692">
    <property type="entry name" value="ATP_dep_HslV"/>
    <property type="match status" value="1"/>
</dbReference>
<evidence type="ECO:0000256" key="3">
    <source>
        <dbReference type="ARBA" id="ARBA00022698"/>
    </source>
</evidence>
<dbReference type="InterPro" id="IPR029055">
    <property type="entry name" value="Ntn_hydrolases_N"/>
</dbReference>
<dbReference type="PANTHER" id="PTHR32194:SF7">
    <property type="entry name" value="ATP-DEPENDENT PROTEASE SUBUNIT HSLV"/>
    <property type="match status" value="1"/>
</dbReference>
<reference evidence="6 7" key="1">
    <citation type="journal article" date="2010" name="Cell">
        <title>The genome of Naegleria gruberi illuminates early eukaryotic versatility.</title>
        <authorList>
            <person name="Fritz-Laylin L.K."/>
            <person name="Prochnik S.E."/>
            <person name="Ginger M.L."/>
            <person name="Dacks J.B."/>
            <person name="Carpenter M.L."/>
            <person name="Field M.C."/>
            <person name="Kuo A."/>
            <person name="Paredez A."/>
            <person name="Chapman J."/>
            <person name="Pham J."/>
            <person name="Shu S."/>
            <person name="Neupane R."/>
            <person name="Cipriano M."/>
            <person name="Mancuso J."/>
            <person name="Tu H."/>
            <person name="Salamov A."/>
            <person name="Lindquist E."/>
            <person name="Shapiro H."/>
            <person name="Lucas S."/>
            <person name="Grigoriev I.V."/>
            <person name="Cande W.Z."/>
            <person name="Fulton C."/>
            <person name="Rokhsar D.S."/>
            <person name="Dawson S.C."/>
        </authorList>
    </citation>
    <scope>NUCLEOTIDE SEQUENCE [LARGE SCALE GENOMIC DNA]</scope>
    <source>
        <strain evidence="6 7">NEG-M</strain>
    </source>
</reference>
<dbReference type="InterPro" id="IPR023333">
    <property type="entry name" value="Proteasome_suB-type"/>
</dbReference>
<keyword evidence="2" id="KW-0645">Protease</keyword>
<evidence type="ECO:0000256" key="2">
    <source>
        <dbReference type="ARBA" id="ARBA00022670"/>
    </source>
</evidence>
<dbReference type="EMBL" id="GG738877">
    <property type="protein sequence ID" value="EFC42810.1"/>
    <property type="molecule type" value="Genomic_DNA"/>
</dbReference>
<accession>D2VK69</accession>
<keyword evidence="7" id="KW-1185">Reference proteome</keyword>
<evidence type="ECO:0000259" key="5">
    <source>
        <dbReference type="Pfam" id="PF06110"/>
    </source>
</evidence>
<dbReference type="InterPro" id="IPR022281">
    <property type="entry name" value="ATP-dep_Prtase_HsIV_su"/>
</dbReference>
<dbReference type="eggNOG" id="KOG3425">
    <property type="taxonomic scope" value="Eukaryota"/>
</dbReference>
<evidence type="ECO:0000313" key="7">
    <source>
        <dbReference type="Proteomes" id="UP000006671"/>
    </source>
</evidence>
<protein>
    <submittedName>
        <fullName evidence="6">Predicted protein</fullName>
    </submittedName>
</protein>
<gene>
    <name evidence="6" type="ORF">NAEGRDRAFT_69289</name>
</gene>
<feature type="domain" description="Thioredoxin" evidence="5">
    <location>
        <begin position="282"/>
        <end position="387"/>
    </location>
</feature>
<dbReference type="Gene3D" id="3.60.20.10">
    <property type="entry name" value="Glutamine Phosphoribosylpyrophosphate, subunit 1, domain 1"/>
    <property type="match status" value="1"/>
</dbReference>
<dbReference type="RefSeq" id="XP_002675554.1">
    <property type="nucleotide sequence ID" value="XM_002675508.1"/>
</dbReference>
<comment type="similarity">
    <text evidence="1">Belongs to the peptidase T1B family. HslV subfamily.</text>
</comment>
<dbReference type="OrthoDB" id="276825at2759"/>
<evidence type="ECO:0000256" key="4">
    <source>
        <dbReference type="ARBA" id="ARBA00022801"/>
    </source>
</evidence>
<dbReference type="InParanoid" id="D2VK69"/>
<keyword evidence="3" id="KW-0888">Threonine protease</keyword>
<keyword evidence="4" id="KW-0378">Hydrolase</keyword>
<dbReference type="AlphaFoldDB" id="D2VK69"/>
<name>D2VK69_NAEGR</name>
<dbReference type="GO" id="GO:0005839">
    <property type="term" value="C:proteasome core complex"/>
    <property type="evidence" value="ECO:0007669"/>
    <property type="project" value="InterPro"/>
</dbReference>
<evidence type="ECO:0000256" key="1">
    <source>
        <dbReference type="ARBA" id="ARBA00006053"/>
    </source>
</evidence>
<organism evidence="7">
    <name type="scientific">Naegleria gruberi</name>
    <name type="common">Amoeba</name>
    <dbReference type="NCBI Taxonomy" id="5762"/>
    <lineage>
        <taxon>Eukaryota</taxon>
        <taxon>Discoba</taxon>
        <taxon>Heterolobosea</taxon>
        <taxon>Tetramitia</taxon>
        <taxon>Eutetramitia</taxon>
        <taxon>Vahlkampfiidae</taxon>
        <taxon>Naegleria</taxon>
    </lineage>
</organism>
<dbReference type="SUPFAM" id="SSF56235">
    <property type="entry name" value="N-terminal nucleophile aminohydrolases (Ntn hydrolases)"/>
    <property type="match status" value="1"/>
</dbReference>
<proteinExistence type="inferred from homology"/>
<dbReference type="SUPFAM" id="SSF52833">
    <property type="entry name" value="Thioredoxin-like"/>
    <property type="match status" value="1"/>
</dbReference>
<dbReference type="KEGG" id="ngr:NAEGRDRAFT_69289"/>
<dbReference type="Gene3D" id="3.40.30.10">
    <property type="entry name" value="Glutaredoxin"/>
    <property type="match status" value="1"/>
</dbReference>
<dbReference type="CDD" id="cd01913">
    <property type="entry name" value="protease_HslV"/>
    <property type="match status" value="1"/>
</dbReference>
<dbReference type="GO" id="GO:0004298">
    <property type="term" value="F:threonine-type endopeptidase activity"/>
    <property type="evidence" value="ECO:0007669"/>
    <property type="project" value="UniProtKB-KW"/>
</dbReference>
<dbReference type="Pfam" id="PF00227">
    <property type="entry name" value="Proteasome"/>
    <property type="match status" value="1"/>
</dbReference>
<evidence type="ECO:0000313" key="6">
    <source>
        <dbReference type="EMBL" id="EFC42810.1"/>
    </source>
</evidence>
<dbReference type="InterPro" id="IPR036249">
    <property type="entry name" value="Thioredoxin-like_sf"/>
</dbReference>
<dbReference type="Proteomes" id="UP000006671">
    <property type="component" value="Unassembled WGS sequence"/>
</dbReference>
<dbReference type="InterPro" id="IPR001353">
    <property type="entry name" value="Proteasome_sua/b"/>
</dbReference>
<dbReference type="Pfam" id="PF06110">
    <property type="entry name" value="TXD17-like_Trx"/>
    <property type="match status" value="1"/>
</dbReference>
<dbReference type="GO" id="GO:0051603">
    <property type="term" value="P:proteolysis involved in protein catabolic process"/>
    <property type="evidence" value="ECO:0007669"/>
    <property type="project" value="InterPro"/>
</dbReference>
<dbReference type="GO" id="GO:0009376">
    <property type="term" value="C:HslUV protease complex"/>
    <property type="evidence" value="ECO:0007669"/>
    <property type="project" value="InterPro"/>
</dbReference>
<dbReference type="PANTHER" id="PTHR32194">
    <property type="entry name" value="METALLOPROTEASE TLDD"/>
    <property type="match status" value="1"/>
</dbReference>
<dbReference type="InterPro" id="IPR010357">
    <property type="entry name" value="TXNDC17_dom"/>
</dbReference>
<dbReference type="NCBIfam" id="NF003964">
    <property type="entry name" value="PRK05456.1"/>
    <property type="match status" value="1"/>
</dbReference>
<sequence length="414" mass="45578">MKRLTSAALQVSKSSKVASLASIRSGLRINSSSSLNNINHQNVFVQMCNLNCKSSQQFFHTQPIKMEMDKSTMDGSRDMHGTTVLCVRKAGKVCIQADGQVTLGHVVMKGNARKLRQIGSDVIAGFAGSTADAITLFERLEAKLEEYPGQLMRACVEMAKLWRTDKYLRKLEAVMIVADKNITLILTGNGDVLEPNEGGANDSVVGIGSGGHYAISAAKALLDVNGFDAEQIAQKAMLIAGEICIYTNTNFTRLTLEEKDGKDGQRLNKKMPIDVIVDSPAEFDATVQDQLNNNPGALVYVYVTGKKDATTQKSWCPDCVVSEPIIYEDFIPEVEREASKKGVKVIVIKALVERSEYKGNPSYPYRTHADLRVKGIPTFILWNAKDEQKGRIDNFEDLDLLDALRVLSVKIVKQ</sequence>
<dbReference type="VEuPathDB" id="AmoebaDB:NAEGRDRAFT_69289"/>
<dbReference type="GeneID" id="8862887"/>
<dbReference type="PROSITE" id="PS51476">
    <property type="entry name" value="PROTEASOME_BETA_2"/>
    <property type="match status" value="1"/>
</dbReference>
<dbReference type="STRING" id="5762.D2VK69"/>